<evidence type="ECO:0000313" key="3">
    <source>
        <dbReference type="EMBL" id="GAH09183.1"/>
    </source>
</evidence>
<dbReference type="AlphaFoldDB" id="X1EKK6"/>
<reference evidence="3" key="1">
    <citation type="journal article" date="2014" name="Front. Microbiol.">
        <title>High frequency of phylogenetically diverse reductive dehalogenase-homologous genes in deep subseafloor sedimentary metagenomes.</title>
        <authorList>
            <person name="Kawai M."/>
            <person name="Futagami T."/>
            <person name="Toyoda A."/>
            <person name="Takaki Y."/>
            <person name="Nishi S."/>
            <person name="Hori S."/>
            <person name="Arai W."/>
            <person name="Tsubouchi T."/>
            <person name="Morono Y."/>
            <person name="Uchiyama I."/>
            <person name="Ito T."/>
            <person name="Fujiyama A."/>
            <person name="Inagaki F."/>
            <person name="Takami H."/>
        </authorList>
    </citation>
    <scope>NUCLEOTIDE SEQUENCE</scope>
    <source>
        <strain evidence="3">Expedition CK06-06</strain>
    </source>
</reference>
<protein>
    <recommendedName>
        <fullName evidence="2">Serine aminopeptidase S33 domain-containing protein</fullName>
    </recommendedName>
</protein>
<dbReference type="SUPFAM" id="SSF53474">
    <property type="entry name" value="alpha/beta-Hydrolases"/>
    <property type="match status" value="1"/>
</dbReference>
<evidence type="ECO:0000256" key="1">
    <source>
        <dbReference type="ARBA" id="ARBA00022801"/>
    </source>
</evidence>
<dbReference type="Gene3D" id="3.40.50.1820">
    <property type="entry name" value="alpha/beta hydrolase"/>
    <property type="match status" value="1"/>
</dbReference>
<dbReference type="PANTHER" id="PTHR22946:SF9">
    <property type="entry name" value="POLYKETIDE TRANSFERASE AF380"/>
    <property type="match status" value="1"/>
</dbReference>
<gene>
    <name evidence="3" type="ORF">S01H4_55827</name>
</gene>
<name>X1EKK6_9ZZZZ</name>
<proteinExistence type="predicted"/>
<comment type="caution">
    <text evidence="3">The sequence shown here is derived from an EMBL/GenBank/DDBJ whole genome shotgun (WGS) entry which is preliminary data.</text>
</comment>
<dbReference type="InterPro" id="IPR022742">
    <property type="entry name" value="Hydrolase_4"/>
</dbReference>
<feature type="non-terminal residue" evidence="3">
    <location>
        <position position="155"/>
    </location>
</feature>
<dbReference type="EMBL" id="BART01032272">
    <property type="protein sequence ID" value="GAH09183.1"/>
    <property type="molecule type" value="Genomic_DNA"/>
</dbReference>
<feature type="domain" description="Serine aminopeptidase S33" evidence="2">
    <location>
        <begin position="36"/>
        <end position="128"/>
    </location>
</feature>
<dbReference type="InterPro" id="IPR029058">
    <property type="entry name" value="AB_hydrolase_fold"/>
</dbReference>
<dbReference type="GO" id="GO:0016788">
    <property type="term" value="F:hydrolase activity, acting on ester bonds"/>
    <property type="evidence" value="ECO:0007669"/>
    <property type="project" value="UniProtKB-ARBA"/>
</dbReference>
<dbReference type="InterPro" id="IPR050261">
    <property type="entry name" value="FrsA_esterase"/>
</dbReference>
<dbReference type="PANTHER" id="PTHR22946">
    <property type="entry name" value="DIENELACTONE HYDROLASE DOMAIN-CONTAINING PROTEIN-RELATED"/>
    <property type="match status" value="1"/>
</dbReference>
<dbReference type="Pfam" id="PF12146">
    <property type="entry name" value="Hydrolase_4"/>
    <property type="match status" value="1"/>
</dbReference>
<accession>X1EKK6</accession>
<organism evidence="3">
    <name type="scientific">marine sediment metagenome</name>
    <dbReference type="NCBI Taxonomy" id="412755"/>
    <lineage>
        <taxon>unclassified sequences</taxon>
        <taxon>metagenomes</taxon>
        <taxon>ecological metagenomes</taxon>
    </lineage>
</organism>
<keyword evidence="1" id="KW-0378">Hydrolase</keyword>
<evidence type="ECO:0000259" key="2">
    <source>
        <dbReference type="Pfam" id="PF12146"/>
    </source>
</evidence>
<sequence>MGELSVESFEIEGNYGRPVHFNVYQLRYIEYPGPMPVILTIHGISESKESMFSYNLELARRNFTVVSVDLSGHGDSQSVFNVSDVNGLANDCYSALRFVQENYSSVDDERYGVLGNSFGFQIAHELAQFNVTPAAYVAVGEFEQTGLYVMNATER</sequence>